<dbReference type="PANTHER" id="PTHR43328">
    <property type="entry name" value="ACETYLTRANSFERASE-RELATED"/>
    <property type="match status" value="1"/>
</dbReference>
<protein>
    <submittedName>
        <fullName evidence="2">N-acetyltransferase</fullName>
    </submittedName>
</protein>
<reference evidence="2" key="2">
    <citation type="submission" date="2023-01" db="EMBL/GenBank/DDBJ databases">
        <title>Draft genome sequence of Algimonas porphyrae strain NBRC 108216.</title>
        <authorList>
            <person name="Sun Q."/>
            <person name="Mori K."/>
        </authorList>
    </citation>
    <scope>NUCLEOTIDE SEQUENCE</scope>
    <source>
        <strain evidence="2">NBRC 108216</strain>
    </source>
</reference>
<dbReference type="Proteomes" id="UP001161390">
    <property type="component" value="Unassembled WGS sequence"/>
</dbReference>
<evidence type="ECO:0000259" key="1">
    <source>
        <dbReference type="PROSITE" id="PS51186"/>
    </source>
</evidence>
<dbReference type="InterPro" id="IPR000182">
    <property type="entry name" value="GNAT_dom"/>
</dbReference>
<dbReference type="EMBL" id="BSNJ01000001">
    <property type="protein sequence ID" value="GLQ19263.1"/>
    <property type="molecule type" value="Genomic_DNA"/>
</dbReference>
<reference evidence="2" key="1">
    <citation type="journal article" date="2014" name="Int. J. Syst. Evol. Microbiol.">
        <title>Complete genome of a new Firmicutes species belonging to the dominant human colonic microbiota ('Ruminococcus bicirculans') reveals two chromosomes and a selective capacity to utilize plant glucans.</title>
        <authorList>
            <consortium name="NISC Comparative Sequencing Program"/>
            <person name="Wegmann U."/>
            <person name="Louis P."/>
            <person name="Goesmann A."/>
            <person name="Henrissat B."/>
            <person name="Duncan S.H."/>
            <person name="Flint H.J."/>
        </authorList>
    </citation>
    <scope>NUCLEOTIDE SEQUENCE</scope>
    <source>
        <strain evidence="2">NBRC 108216</strain>
    </source>
</reference>
<organism evidence="2 3">
    <name type="scientific">Algimonas porphyrae</name>
    <dbReference type="NCBI Taxonomy" id="1128113"/>
    <lineage>
        <taxon>Bacteria</taxon>
        <taxon>Pseudomonadati</taxon>
        <taxon>Pseudomonadota</taxon>
        <taxon>Alphaproteobacteria</taxon>
        <taxon>Maricaulales</taxon>
        <taxon>Robiginitomaculaceae</taxon>
        <taxon>Algimonas</taxon>
    </lineage>
</organism>
<evidence type="ECO:0000313" key="2">
    <source>
        <dbReference type="EMBL" id="GLQ19263.1"/>
    </source>
</evidence>
<feature type="domain" description="N-acetyltransferase" evidence="1">
    <location>
        <begin position="15"/>
        <end position="173"/>
    </location>
</feature>
<dbReference type="InterPro" id="IPR016181">
    <property type="entry name" value="Acyl_CoA_acyltransferase"/>
</dbReference>
<dbReference type="PANTHER" id="PTHR43328:SF1">
    <property type="entry name" value="N-ACETYLTRANSFERASE DOMAIN-CONTAINING PROTEIN"/>
    <property type="match status" value="1"/>
</dbReference>
<dbReference type="PROSITE" id="PS51186">
    <property type="entry name" value="GNAT"/>
    <property type="match status" value="1"/>
</dbReference>
<accession>A0ABQ5UVH4</accession>
<sequence length="189" mass="21354">MRDIVHTERLTLRTPELRDGPALAKHFSDFDVVKMTGTIPFPYLSPAADFWIFRTRARQRRGLAQSYMMETRSGDVIGNISLFRSSPEDDYEVGYHIGRDWWGLGYATEACHTVLSEAKSTGHTHIVAGVYDDNPASQRLLAKFGFTQTGTDNIWCMARGERVSGRRYALDLSQFTPMSARHVSTFQVG</sequence>
<dbReference type="Pfam" id="PF13302">
    <property type="entry name" value="Acetyltransf_3"/>
    <property type="match status" value="1"/>
</dbReference>
<keyword evidence="3" id="KW-1185">Reference proteome</keyword>
<dbReference type="SUPFAM" id="SSF55729">
    <property type="entry name" value="Acyl-CoA N-acyltransferases (Nat)"/>
    <property type="match status" value="1"/>
</dbReference>
<comment type="caution">
    <text evidence="2">The sequence shown here is derived from an EMBL/GenBank/DDBJ whole genome shotgun (WGS) entry which is preliminary data.</text>
</comment>
<proteinExistence type="predicted"/>
<dbReference type="Gene3D" id="3.40.630.30">
    <property type="match status" value="1"/>
</dbReference>
<name>A0ABQ5UVH4_9PROT</name>
<dbReference type="RefSeq" id="WP_284369018.1">
    <property type="nucleotide sequence ID" value="NZ_BSNJ01000001.1"/>
</dbReference>
<gene>
    <name evidence="2" type="ORF">GCM10007854_02180</name>
</gene>
<evidence type="ECO:0000313" key="3">
    <source>
        <dbReference type="Proteomes" id="UP001161390"/>
    </source>
</evidence>